<dbReference type="InterPro" id="IPR036864">
    <property type="entry name" value="Zn2-C6_fun-type_DNA-bd_sf"/>
</dbReference>
<accession>A0A1V6NVE6</accession>
<sequence length="644" mass="72202">MSERRRIQRISKTCDFCNRCSNKCDKSDDPLGRCRNCANFDVPCTFDRPTKLRGAKHGTLAGRQLSASMVAKSTAVGRTSGSSVSVSGASNYPTLGPQPPVSGGPWSSFHASRPMNDNDRGNDENIGIRHPWRAFAISINRQIRDLVHLYFEIVYPIFPLFHRPSFIAAVDNQEYLRNQGLFASTMALCALVSGRVRDGALSQDSKRWHREELIKPPSEVYFAAARNSIPDHLVAAKDINFMRACALLAITSIQNGQIKDMQKFAGIYHTLISMDGLYDEKLWPKDLNTIEIEERRRLFWSIYTLDIYSTIVWGGVIRYRETHSLVRYPSEIDDVFITSHGYTVPSTSLEPCPFAGFFHQPVTWLRGWNFVTDLYRVLEHIIDSNRLRFPSNRDPVLPFFGSKSMSELVVMEHVLSMYSALPPQFRETPPITGDMTKDLFGFQSANIHATMQLLRMVLLSTEEAGVDRRCDVAKEMLSVFSEMPLAYLKAINLPLVHHLGGIGSILGSVMEGNLSEASYQRVRALVLETADFLGRLETALHRVSGASERLRCQVNRIDNFIGKTRQLISHTAPAPSNDAVCLGAEQGSTTPTTCVQNGSDVYFGTSPALGDQMSLFQLPLELLMDWPFPLDNSRTEGFPPLTFE</sequence>
<evidence type="ECO:0000259" key="7">
    <source>
        <dbReference type="PROSITE" id="PS50048"/>
    </source>
</evidence>
<protein>
    <recommendedName>
        <fullName evidence="7">Zn(2)-C6 fungal-type domain-containing protein</fullName>
    </recommendedName>
</protein>
<keyword evidence="9" id="KW-1185">Reference proteome</keyword>
<dbReference type="InterPro" id="IPR001138">
    <property type="entry name" value="Zn2Cys6_DnaBD"/>
</dbReference>
<dbReference type="GO" id="GO:0008270">
    <property type="term" value="F:zinc ion binding"/>
    <property type="evidence" value="ECO:0007669"/>
    <property type="project" value="InterPro"/>
</dbReference>
<keyword evidence="5" id="KW-0539">Nucleus</keyword>
<reference evidence="9" key="1">
    <citation type="journal article" date="2017" name="Nat. Microbiol.">
        <title>Global analysis of biosynthetic gene clusters reveals vast potential of secondary metabolite production in Penicillium species.</title>
        <authorList>
            <person name="Nielsen J.C."/>
            <person name="Grijseels S."/>
            <person name="Prigent S."/>
            <person name="Ji B."/>
            <person name="Dainat J."/>
            <person name="Nielsen K.F."/>
            <person name="Frisvad J.C."/>
            <person name="Workman M."/>
            <person name="Nielsen J."/>
        </authorList>
    </citation>
    <scope>NUCLEOTIDE SEQUENCE [LARGE SCALE GENOMIC DNA]</scope>
    <source>
        <strain evidence="9">IBT 11843</strain>
    </source>
</reference>
<dbReference type="PANTHER" id="PTHR46910:SF18">
    <property type="entry name" value="ZN(II)2CYS6 TRANSCRIPTION FACTOR (EUROFUNG)"/>
    <property type="match status" value="1"/>
</dbReference>
<dbReference type="AlphaFoldDB" id="A0A1V6NVE6"/>
<dbReference type="Gene3D" id="4.10.240.10">
    <property type="entry name" value="Zn(2)-C6 fungal-type DNA-binding domain"/>
    <property type="match status" value="1"/>
</dbReference>
<keyword evidence="3" id="KW-0238">DNA-binding</keyword>
<dbReference type="Pfam" id="PF04082">
    <property type="entry name" value="Fungal_trans"/>
    <property type="match status" value="1"/>
</dbReference>
<evidence type="ECO:0000256" key="5">
    <source>
        <dbReference type="ARBA" id="ARBA00023242"/>
    </source>
</evidence>
<keyword evidence="4" id="KW-0804">Transcription</keyword>
<feature type="compositionally biased region" description="Low complexity" evidence="6">
    <location>
        <begin position="79"/>
        <end position="90"/>
    </location>
</feature>
<dbReference type="GO" id="GO:0003677">
    <property type="term" value="F:DNA binding"/>
    <property type="evidence" value="ECO:0007669"/>
    <property type="project" value="UniProtKB-KW"/>
</dbReference>
<evidence type="ECO:0000313" key="8">
    <source>
        <dbReference type="EMBL" id="OQD68703.1"/>
    </source>
</evidence>
<feature type="domain" description="Zn(2)-C6 fungal-type" evidence="7">
    <location>
        <begin position="13"/>
        <end position="46"/>
    </location>
</feature>
<dbReference type="EMBL" id="MDYL01000032">
    <property type="protein sequence ID" value="OQD68703.1"/>
    <property type="molecule type" value="Genomic_DNA"/>
</dbReference>
<dbReference type="SUPFAM" id="SSF57701">
    <property type="entry name" value="Zn2/Cys6 DNA-binding domain"/>
    <property type="match status" value="1"/>
</dbReference>
<keyword evidence="1" id="KW-0479">Metal-binding</keyword>
<dbReference type="OMA" id="DYCHRRS"/>
<dbReference type="PANTHER" id="PTHR46910">
    <property type="entry name" value="TRANSCRIPTION FACTOR PDR1"/>
    <property type="match status" value="1"/>
</dbReference>
<evidence type="ECO:0000313" key="9">
    <source>
        <dbReference type="Proteomes" id="UP000191522"/>
    </source>
</evidence>
<dbReference type="CDD" id="cd00067">
    <property type="entry name" value="GAL4"/>
    <property type="match status" value="1"/>
</dbReference>
<dbReference type="PROSITE" id="PS50048">
    <property type="entry name" value="ZN2_CY6_FUNGAL_2"/>
    <property type="match status" value="1"/>
</dbReference>
<gene>
    <name evidence="8" type="ORF">PENDEC_c032G03539</name>
</gene>
<evidence type="ECO:0000256" key="2">
    <source>
        <dbReference type="ARBA" id="ARBA00023015"/>
    </source>
</evidence>
<feature type="region of interest" description="Disordered" evidence="6">
    <location>
        <begin position="79"/>
        <end position="124"/>
    </location>
</feature>
<dbReference type="InterPro" id="IPR050987">
    <property type="entry name" value="AtrR-like"/>
</dbReference>
<dbReference type="GO" id="GO:0000981">
    <property type="term" value="F:DNA-binding transcription factor activity, RNA polymerase II-specific"/>
    <property type="evidence" value="ECO:0007669"/>
    <property type="project" value="InterPro"/>
</dbReference>
<evidence type="ECO:0000256" key="4">
    <source>
        <dbReference type="ARBA" id="ARBA00023163"/>
    </source>
</evidence>
<evidence type="ECO:0000256" key="3">
    <source>
        <dbReference type="ARBA" id="ARBA00023125"/>
    </source>
</evidence>
<dbReference type="CDD" id="cd12148">
    <property type="entry name" value="fungal_TF_MHR"/>
    <property type="match status" value="1"/>
</dbReference>
<comment type="caution">
    <text evidence="8">The sequence shown here is derived from an EMBL/GenBank/DDBJ whole genome shotgun (WGS) entry which is preliminary data.</text>
</comment>
<dbReference type="OrthoDB" id="2123952at2759"/>
<dbReference type="InterPro" id="IPR007219">
    <property type="entry name" value="XnlR_reg_dom"/>
</dbReference>
<dbReference type="Proteomes" id="UP000191522">
    <property type="component" value="Unassembled WGS sequence"/>
</dbReference>
<name>A0A1V6NVE6_PENDC</name>
<dbReference type="GO" id="GO:0006351">
    <property type="term" value="P:DNA-templated transcription"/>
    <property type="evidence" value="ECO:0007669"/>
    <property type="project" value="InterPro"/>
</dbReference>
<evidence type="ECO:0000256" key="6">
    <source>
        <dbReference type="SAM" id="MobiDB-lite"/>
    </source>
</evidence>
<proteinExistence type="predicted"/>
<evidence type="ECO:0000256" key="1">
    <source>
        <dbReference type="ARBA" id="ARBA00022723"/>
    </source>
</evidence>
<organism evidence="8 9">
    <name type="scientific">Penicillium decumbens</name>
    <dbReference type="NCBI Taxonomy" id="69771"/>
    <lineage>
        <taxon>Eukaryota</taxon>
        <taxon>Fungi</taxon>
        <taxon>Dikarya</taxon>
        <taxon>Ascomycota</taxon>
        <taxon>Pezizomycotina</taxon>
        <taxon>Eurotiomycetes</taxon>
        <taxon>Eurotiomycetidae</taxon>
        <taxon>Eurotiales</taxon>
        <taxon>Aspergillaceae</taxon>
        <taxon>Penicillium</taxon>
    </lineage>
</organism>
<keyword evidence="2" id="KW-0805">Transcription regulation</keyword>